<proteinExistence type="predicted"/>
<evidence type="ECO:0000259" key="4">
    <source>
        <dbReference type="SMART" id="SM00646"/>
    </source>
</evidence>
<dbReference type="AlphaFoldDB" id="A0A1L3NH27"/>
<dbReference type="InterPro" id="IPR050695">
    <property type="entry name" value="N-acetylmuramoyl_amidase_3"/>
</dbReference>
<feature type="region of interest" description="Disordered" evidence="2">
    <location>
        <begin position="28"/>
        <end position="59"/>
    </location>
</feature>
<dbReference type="RefSeq" id="WP_072584547.1">
    <property type="nucleotide sequence ID" value="NZ_CP013243.1"/>
</dbReference>
<feature type="domain" description="MurNAc-LAA" evidence="4">
    <location>
        <begin position="161"/>
        <end position="279"/>
    </location>
</feature>
<dbReference type="Pfam" id="PF01520">
    <property type="entry name" value="Amidase_3"/>
    <property type="match status" value="1"/>
</dbReference>
<keyword evidence="3" id="KW-0732">Signal</keyword>
<feature type="signal peptide" evidence="3">
    <location>
        <begin position="1"/>
        <end position="22"/>
    </location>
</feature>
<reference evidence="5 6" key="1">
    <citation type="submission" date="2015-11" db="EMBL/GenBank/DDBJ databases">
        <authorList>
            <person name="Hill K.K."/>
            <person name="Shirey T.B."/>
            <person name="Raphael B."/>
            <person name="Daligault H.E."/>
            <person name="Davenport K.W."/>
            <person name="Bruce D.C."/>
            <person name="Foley B.T."/>
            <person name="Johnson S.L."/>
        </authorList>
    </citation>
    <scope>NUCLEOTIDE SEQUENCE [LARGE SCALE GENOMIC DNA]</scope>
    <source>
        <strain evidence="5 6">CDC_1632</strain>
    </source>
</reference>
<dbReference type="STRING" id="413999.CBO1432"/>
<keyword evidence="1" id="KW-0378">Hydrolase</keyword>
<dbReference type="GO" id="GO:0030288">
    <property type="term" value="C:outer membrane-bounded periplasmic space"/>
    <property type="evidence" value="ECO:0007669"/>
    <property type="project" value="TreeGrafter"/>
</dbReference>
<evidence type="ECO:0000256" key="1">
    <source>
        <dbReference type="ARBA" id="ARBA00022801"/>
    </source>
</evidence>
<name>A0A1L3NH27_CLOSG</name>
<evidence type="ECO:0000256" key="3">
    <source>
        <dbReference type="SAM" id="SignalP"/>
    </source>
</evidence>
<dbReference type="CDD" id="cd02696">
    <property type="entry name" value="MurNAc-LAA"/>
    <property type="match status" value="1"/>
</dbReference>
<gene>
    <name evidence="5" type="ORF">NPD5_598</name>
</gene>
<dbReference type="Proteomes" id="UP000182204">
    <property type="component" value="Chromosome"/>
</dbReference>
<dbReference type="PANTHER" id="PTHR30404:SF0">
    <property type="entry name" value="N-ACETYLMURAMOYL-L-ALANINE AMIDASE AMIC"/>
    <property type="match status" value="1"/>
</dbReference>
<dbReference type="InterPro" id="IPR002508">
    <property type="entry name" value="MurNAc-LAA_cat"/>
</dbReference>
<dbReference type="SMART" id="SM00646">
    <property type="entry name" value="Ami_3"/>
    <property type="match status" value="1"/>
</dbReference>
<feature type="chain" id="PRO_5039297257" evidence="3">
    <location>
        <begin position="23"/>
        <end position="283"/>
    </location>
</feature>
<dbReference type="EMBL" id="CP013243">
    <property type="protein sequence ID" value="APH15408.1"/>
    <property type="molecule type" value="Genomic_DNA"/>
</dbReference>
<evidence type="ECO:0000256" key="2">
    <source>
        <dbReference type="SAM" id="MobiDB-lite"/>
    </source>
</evidence>
<evidence type="ECO:0000313" key="6">
    <source>
        <dbReference type="Proteomes" id="UP000182204"/>
    </source>
</evidence>
<dbReference type="GO" id="GO:0009253">
    <property type="term" value="P:peptidoglycan catabolic process"/>
    <property type="evidence" value="ECO:0007669"/>
    <property type="project" value="InterPro"/>
</dbReference>
<sequence length="283" mass="31689">MKKSMVLAMCAIILLLFTACTSKETFNKEAKENKKEITKEDKVENKKENTSKKNNEYKDHKEILKEKGEDKSKENLKNKIIVIDPGHGNRSNLELERVSPDVEEKKIKDGGGAEGVNSKTPEYLIAMDVALKLKEALQREDYTVIMTKNKHSESLGNIERAEVGNENNANLVIRIHADSADSGDAKGASMLVPSKRGYASEINELSRKYGDILLREMVASANMNNRGIVEREDMTGFNWSKVPVVLVEMGFLSNAEEDKLLNTEEYKIKIVKGLTEGVKKAIN</sequence>
<dbReference type="GO" id="GO:0008745">
    <property type="term" value="F:N-acetylmuramoyl-L-alanine amidase activity"/>
    <property type="evidence" value="ECO:0007669"/>
    <property type="project" value="InterPro"/>
</dbReference>
<evidence type="ECO:0000313" key="5">
    <source>
        <dbReference type="EMBL" id="APH15408.1"/>
    </source>
</evidence>
<dbReference type="PANTHER" id="PTHR30404">
    <property type="entry name" value="N-ACETYLMURAMOYL-L-ALANINE AMIDASE"/>
    <property type="match status" value="1"/>
</dbReference>
<protein>
    <submittedName>
        <fullName evidence="5">N-acetylmuramoyl-L-alanine amidase family protein</fullName>
    </submittedName>
</protein>
<dbReference type="SUPFAM" id="SSF53187">
    <property type="entry name" value="Zn-dependent exopeptidases"/>
    <property type="match status" value="1"/>
</dbReference>
<accession>A0A1L3NH27</accession>
<organism evidence="5 6">
    <name type="scientific">Clostridium sporogenes</name>
    <dbReference type="NCBI Taxonomy" id="1509"/>
    <lineage>
        <taxon>Bacteria</taxon>
        <taxon>Bacillati</taxon>
        <taxon>Bacillota</taxon>
        <taxon>Clostridia</taxon>
        <taxon>Eubacteriales</taxon>
        <taxon>Clostridiaceae</taxon>
        <taxon>Clostridium</taxon>
    </lineage>
</organism>
<dbReference type="Gene3D" id="3.40.630.40">
    <property type="entry name" value="Zn-dependent exopeptidases"/>
    <property type="match status" value="1"/>
</dbReference>
<dbReference type="PROSITE" id="PS51257">
    <property type="entry name" value="PROKAR_LIPOPROTEIN"/>
    <property type="match status" value="1"/>
</dbReference>